<keyword evidence="3" id="KW-1185">Reference proteome</keyword>
<evidence type="ECO:0000259" key="1">
    <source>
        <dbReference type="Pfam" id="PF13966"/>
    </source>
</evidence>
<reference evidence="2" key="1">
    <citation type="journal article" date="2022" name="Int. J. Mol. Sci.">
        <title>Draft Genome of Tanacetum Coccineum: Genomic Comparison of Closely Related Tanacetum-Family Plants.</title>
        <authorList>
            <person name="Yamashiro T."/>
            <person name="Shiraishi A."/>
            <person name="Nakayama K."/>
            <person name="Satake H."/>
        </authorList>
    </citation>
    <scope>NUCLEOTIDE SEQUENCE</scope>
</reference>
<reference evidence="2" key="2">
    <citation type="submission" date="2022-01" db="EMBL/GenBank/DDBJ databases">
        <authorList>
            <person name="Yamashiro T."/>
            <person name="Shiraishi A."/>
            <person name="Satake H."/>
            <person name="Nakayama K."/>
        </authorList>
    </citation>
    <scope>NUCLEOTIDE SEQUENCE</scope>
</reference>
<accession>A0ABQ4WBN5</accession>
<evidence type="ECO:0000313" key="2">
    <source>
        <dbReference type="EMBL" id="GJS50228.1"/>
    </source>
</evidence>
<dbReference type="PANTHER" id="PTHR33116:SF84">
    <property type="entry name" value="RNA-DIRECTED DNA POLYMERASE"/>
    <property type="match status" value="1"/>
</dbReference>
<sequence length="393" mass="44783">MGDFNVTLKLDEHSARKSTISSDMQEFIDCVNNIEVEDVCMTGMHYTWIKSPSNPSTSILKKLDRVMENEEFITKYNQACVSEFLPMVERVWNEEIYGFHIVESPRNKLKASQLDVSMFSHDTEKKVLAALTLDEYNEAMIEVEKFLYQSAKIDWLSEGDRNTAYFHKVVNSRRNRNKIMSISNTVGDCVEGSKIAEEFVKNFDNFLGQTSPVHHLDSLHCSVIAYVLRSMQIYWASVFLLPKTLVKDIEKVLKGFLWCPSDLARGRLQTQDMIFQWNNDSTMRYFLCNLCMDSHDHLFVQCNLATNVWKAVKAKSYVNGLKQNSEDSINCMATNHCKTIKSIASRIVFGVVVLVRKKGSSYSGSDAGGMYSSSYGGDYISRGSDVSFVFRPS</sequence>
<dbReference type="EMBL" id="BQNB010008500">
    <property type="protein sequence ID" value="GJS50228.1"/>
    <property type="molecule type" value="Genomic_DNA"/>
</dbReference>
<evidence type="ECO:0000313" key="3">
    <source>
        <dbReference type="Proteomes" id="UP001151760"/>
    </source>
</evidence>
<organism evidence="2 3">
    <name type="scientific">Tanacetum coccineum</name>
    <dbReference type="NCBI Taxonomy" id="301880"/>
    <lineage>
        <taxon>Eukaryota</taxon>
        <taxon>Viridiplantae</taxon>
        <taxon>Streptophyta</taxon>
        <taxon>Embryophyta</taxon>
        <taxon>Tracheophyta</taxon>
        <taxon>Spermatophyta</taxon>
        <taxon>Magnoliopsida</taxon>
        <taxon>eudicotyledons</taxon>
        <taxon>Gunneridae</taxon>
        <taxon>Pentapetalae</taxon>
        <taxon>asterids</taxon>
        <taxon>campanulids</taxon>
        <taxon>Asterales</taxon>
        <taxon>Asteraceae</taxon>
        <taxon>Asteroideae</taxon>
        <taxon>Anthemideae</taxon>
        <taxon>Anthemidinae</taxon>
        <taxon>Tanacetum</taxon>
    </lineage>
</organism>
<keyword evidence="2" id="KW-0808">Transferase</keyword>
<feature type="domain" description="Reverse transcriptase zinc-binding" evidence="1">
    <location>
        <begin position="254"/>
        <end position="309"/>
    </location>
</feature>
<gene>
    <name evidence="2" type="ORF">Tco_0600349</name>
</gene>
<keyword evidence="2" id="KW-0695">RNA-directed DNA polymerase</keyword>
<dbReference type="InterPro" id="IPR026960">
    <property type="entry name" value="RVT-Znf"/>
</dbReference>
<keyword evidence="2" id="KW-0548">Nucleotidyltransferase</keyword>
<protein>
    <submittedName>
        <fullName evidence="2">RNA-directed DNA polymerase, eukaryota, reverse transcriptase zinc-binding domain protein</fullName>
    </submittedName>
</protein>
<dbReference type="Pfam" id="PF13966">
    <property type="entry name" value="zf-RVT"/>
    <property type="match status" value="1"/>
</dbReference>
<dbReference type="PANTHER" id="PTHR33116">
    <property type="entry name" value="REVERSE TRANSCRIPTASE ZINC-BINDING DOMAIN-CONTAINING PROTEIN-RELATED-RELATED"/>
    <property type="match status" value="1"/>
</dbReference>
<proteinExistence type="predicted"/>
<comment type="caution">
    <text evidence="2">The sequence shown here is derived from an EMBL/GenBank/DDBJ whole genome shotgun (WGS) entry which is preliminary data.</text>
</comment>
<dbReference type="Proteomes" id="UP001151760">
    <property type="component" value="Unassembled WGS sequence"/>
</dbReference>
<name>A0ABQ4WBN5_9ASTR</name>
<dbReference type="GO" id="GO:0003964">
    <property type="term" value="F:RNA-directed DNA polymerase activity"/>
    <property type="evidence" value="ECO:0007669"/>
    <property type="project" value="UniProtKB-KW"/>
</dbReference>